<dbReference type="Pfam" id="PF13855">
    <property type="entry name" value="LRR_8"/>
    <property type="match status" value="1"/>
</dbReference>
<dbReference type="Gene3D" id="3.30.200.20">
    <property type="entry name" value="Phosphorylase Kinase, domain 1"/>
    <property type="match status" value="1"/>
</dbReference>
<comment type="caution">
    <text evidence="23">The sequence shown here is derived from an EMBL/GenBank/DDBJ whole genome shotgun (WGS) entry which is preliminary data.</text>
</comment>
<evidence type="ECO:0000259" key="22">
    <source>
        <dbReference type="PROSITE" id="PS50011"/>
    </source>
</evidence>
<dbReference type="PANTHER" id="PTHR48006:SF81">
    <property type="entry name" value="PROTEIN KINASE DOMAIN-CONTAINING PROTEIN"/>
    <property type="match status" value="1"/>
</dbReference>
<evidence type="ECO:0000256" key="11">
    <source>
        <dbReference type="ARBA" id="ARBA00022777"/>
    </source>
</evidence>
<dbReference type="InterPro" id="IPR051824">
    <property type="entry name" value="LRR_Rcpt-Like_S/T_Kinase"/>
</dbReference>
<dbReference type="SUPFAM" id="SSF56112">
    <property type="entry name" value="Protein kinase-like (PK-like)"/>
    <property type="match status" value="1"/>
</dbReference>
<dbReference type="FunFam" id="3.30.200.20:FF:000217">
    <property type="entry name" value="probable LRR receptor-like serine/threonine-protein kinase At1g53430"/>
    <property type="match status" value="1"/>
</dbReference>
<evidence type="ECO:0000256" key="5">
    <source>
        <dbReference type="ARBA" id="ARBA00022614"/>
    </source>
</evidence>
<proteinExistence type="predicted"/>
<keyword evidence="3" id="KW-0723">Serine/threonine-protein kinase</keyword>
<keyword evidence="15" id="KW-0675">Receptor</keyword>
<evidence type="ECO:0000256" key="7">
    <source>
        <dbReference type="ARBA" id="ARBA00022692"/>
    </source>
</evidence>
<keyword evidence="12" id="KW-0067">ATP-binding</keyword>
<evidence type="ECO:0000256" key="21">
    <source>
        <dbReference type="SAM" id="SignalP"/>
    </source>
</evidence>
<feature type="transmembrane region" description="Helical" evidence="20">
    <location>
        <begin position="599"/>
        <end position="624"/>
    </location>
</feature>
<feature type="compositionally biased region" description="Low complexity" evidence="19">
    <location>
        <begin position="977"/>
        <end position="989"/>
    </location>
</feature>
<dbReference type="Pfam" id="PF00560">
    <property type="entry name" value="LRR_1"/>
    <property type="match status" value="4"/>
</dbReference>
<evidence type="ECO:0000256" key="1">
    <source>
        <dbReference type="ARBA" id="ARBA00004479"/>
    </source>
</evidence>
<dbReference type="InterPro" id="IPR001245">
    <property type="entry name" value="Ser-Thr/Tyr_kinase_cat_dom"/>
</dbReference>
<dbReference type="CDD" id="cd14066">
    <property type="entry name" value="STKc_IRAK"/>
    <property type="match status" value="1"/>
</dbReference>
<evidence type="ECO:0000256" key="8">
    <source>
        <dbReference type="ARBA" id="ARBA00022729"/>
    </source>
</evidence>
<dbReference type="Pfam" id="PF11721">
    <property type="entry name" value="Malectin"/>
    <property type="match status" value="1"/>
</dbReference>
<keyword evidence="4" id="KW-0597">Phosphoprotein</keyword>
<evidence type="ECO:0000256" key="3">
    <source>
        <dbReference type="ARBA" id="ARBA00022527"/>
    </source>
</evidence>
<dbReference type="EMBL" id="JAWXYG010000010">
    <property type="protein sequence ID" value="KAK4260735.1"/>
    <property type="molecule type" value="Genomic_DNA"/>
</dbReference>
<evidence type="ECO:0000256" key="13">
    <source>
        <dbReference type="ARBA" id="ARBA00022989"/>
    </source>
</evidence>
<keyword evidence="24" id="KW-1185">Reference proteome</keyword>
<dbReference type="SUPFAM" id="SSF52058">
    <property type="entry name" value="L domain-like"/>
    <property type="match status" value="1"/>
</dbReference>
<evidence type="ECO:0000313" key="23">
    <source>
        <dbReference type="EMBL" id="KAK4260735.1"/>
    </source>
</evidence>
<dbReference type="Pfam" id="PF07714">
    <property type="entry name" value="PK_Tyr_Ser-Thr"/>
    <property type="match status" value="1"/>
</dbReference>
<keyword evidence="7 20" id="KW-0812">Transmembrane</keyword>
<evidence type="ECO:0000256" key="2">
    <source>
        <dbReference type="ARBA" id="ARBA00012513"/>
    </source>
</evidence>
<dbReference type="InterPro" id="IPR001611">
    <property type="entry name" value="Leu-rich_rpt"/>
</dbReference>
<evidence type="ECO:0000256" key="20">
    <source>
        <dbReference type="SAM" id="Phobius"/>
    </source>
</evidence>
<evidence type="ECO:0000256" key="17">
    <source>
        <dbReference type="ARBA" id="ARBA00047899"/>
    </source>
</evidence>
<evidence type="ECO:0000256" key="16">
    <source>
        <dbReference type="ARBA" id="ARBA00023180"/>
    </source>
</evidence>
<evidence type="ECO:0000256" key="9">
    <source>
        <dbReference type="ARBA" id="ARBA00022737"/>
    </source>
</evidence>
<feature type="chain" id="PRO_5042165403" description="non-specific serine/threonine protein kinase" evidence="21">
    <location>
        <begin position="26"/>
        <end position="1008"/>
    </location>
</feature>
<sequence>MKSRSMKIAFLFLLIYIFWASSTSGATKIDPSEKEALRNIATTLGKEDWNFSVDPCDTSDPAFYLTNWFTPNTVDPESRNAVICNCSIANDDLCHVVIIILKQQNLKGNLPPELVGLPYLCGIDLSHNYLSGSIPPSWASLPLKNISLLGNRLTGEIPAGVAKITTLQNLVLEFNQFSGNLPPELGNALLLEKLFLTSNNFTGEIPPTFAKLTNLRDIRLGDNQFSGEIPNFIQNWKLLEKIMVHGSGLSGPISRISFPENLIHLVISDLKGPESTFPALNILTKLKTLILRSCNINGTIPLTLGSMRDLKILDLSFNKLQGKIPDTFAQLSQVDDMYLTGNLLNGSVPELHNVEYMDFSYNNFTSRTTGEKCDQPNVNLFGDPLMANDSGSVTCMRSTCSETWYSVNINCGGSGATIEGQMYDGDLDLVRRGFAKSGANWAISSTGHFLDAKQKYNYVAENKYNLSVPNVELYSNARLSPISLTYYAYCLGNGQYTVRLHFVEIMFTDDQTFKSLGRRVFDVYIQEQLVLKDFNIVNEAGGVGKLVIKKFTVNVTSGTLKIRFHWAGKGTTAIPEKSVYGPLISAIAITSDFKTARSIPGAVVAAIVAAGVGIVILILGILWWRGALGKRSSLAIELKSLDLQAGLFTLRQINAATNNFDASNKIGEGGFGPVYKGFLSDGTMIAVKQLSSKSNQGNREFINEIGMISALHHPCLVKLYGCCVEGDQLLLVYEYMENNSLAHALFGREECHLKLDWPTRQKICVHIARGLAFLHEESRLKIVHRDIKATNVLLDKDLNAKISDFGLAKLDEEENTHISTRIAGTYGYMAPEYAMHGYLTDKADVYSFGIVALEIVSGRSNTLRQQKEDCFNLLNWAHVLKENGYLMELVDSRLGSEFDTEEVMVMINVALLCTNPSSSLRPAMSSVLGMLEGVTVVPEIVSDQSEEARKMKLEAMRQYYREVEGNQKNDEPETHSKSLLGMSTSSSTSARDLYPVHLDSSYFEQRKS</sequence>
<evidence type="ECO:0000256" key="4">
    <source>
        <dbReference type="ARBA" id="ARBA00022553"/>
    </source>
</evidence>
<keyword evidence="16" id="KW-0325">Glycoprotein</keyword>
<keyword evidence="11" id="KW-0418">Kinase</keyword>
<dbReference type="PROSITE" id="PS50011">
    <property type="entry name" value="PROTEIN_KINASE_DOM"/>
    <property type="match status" value="1"/>
</dbReference>
<evidence type="ECO:0000256" key="10">
    <source>
        <dbReference type="ARBA" id="ARBA00022741"/>
    </source>
</evidence>
<dbReference type="SMART" id="SM00220">
    <property type="entry name" value="S_TKc"/>
    <property type="match status" value="1"/>
</dbReference>
<evidence type="ECO:0000256" key="18">
    <source>
        <dbReference type="ARBA" id="ARBA00048679"/>
    </source>
</evidence>
<evidence type="ECO:0000256" key="19">
    <source>
        <dbReference type="SAM" id="MobiDB-lite"/>
    </source>
</evidence>
<evidence type="ECO:0000256" key="14">
    <source>
        <dbReference type="ARBA" id="ARBA00023136"/>
    </source>
</evidence>
<keyword evidence="9" id="KW-0677">Repeat</keyword>
<dbReference type="PROSITE" id="PS00108">
    <property type="entry name" value="PROTEIN_KINASE_ST"/>
    <property type="match status" value="1"/>
</dbReference>
<dbReference type="GO" id="GO:0004674">
    <property type="term" value="F:protein serine/threonine kinase activity"/>
    <property type="evidence" value="ECO:0007669"/>
    <property type="project" value="UniProtKB-KW"/>
</dbReference>
<comment type="subcellular location">
    <subcellularLocation>
        <location evidence="1">Membrane</location>
        <topology evidence="1">Single-pass type I membrane protein</topology>
    </subcellularLocation>
</comment>
<dbReference type="Gene3D" id="3.80.10.10">
    <property type="entry name" value="Ribonuclease Inhibitor"/>
    <property type="match status" value="3"/>
</dbReference>
<feature type="region of interest" description="Disordered" evidence="19">
    <location>
        <begin position="963"/>
        <end position="991"/>
    </location>
</feature>
<dbReference type="FunFam" id="1.10.510.10:FF:000044">
    <property type="entry name" value="Putative LRR receptor-like serine/threonine-protein kinase"/>
    <property type="match status" value="1"/>
</dbReference>
<dbReference type="FunFam" id="2.60.120.430:FF:000004">
    <property type="entry name" value="Putative leucine-rich repeat receptor-like serine/threonine-protein kinase"/>
    <property type="match status" value="1"/>
</dbReference>
<reference evidence="23" key="1">
    <citation type="submission" date="2023-10" db="EMBL/GenBank/DDBJ databases">
        <title>Chromosome-level genome of the transformable northern wattle, Acacia crassicarpa.</title>
        <authorList>
            <person name="Massaro I."/>
            <person name="Sinha N.R."/>
            <person name="Poethig S."/>
            <person name="Leichty A.R."/>
        </authorList>
    </citation>
    <scope>NUCLEOTIDE SEQUENCE</scope>
    <source>
        <strain evidence="23">Acra3RX</strain>
        <tissue evidence="23">Leaf</tissue>
    </source>
</reference>
<dbReference type="Proteomes" id="UP001293593">
    <property type="component" value="Unassembled WGS sequence"/>
</dbReference>
<keyword evidence="5" id="KW-0433">Leucine-rich repeat</keyword>
<dbReference type="GO" id="GO:0016020">
    <property type="term" value="C:membrane"/>
    <property type="evidence" value="ECO:0007669"/>
    <property type="project" value="UniProtKB-SubCell"/>
</dbReference>
<protein>
    <recommendedName>
        <fullName evidence="2">non-specific serine/threonine protein kinase</fullName>
        <ecNumber evidence="2">2.7.11.1</ecNumber>
    </recommendedName>
</protein>
<dbReference type="GO" id="GO:0005524">
    <property type="term" value="F:ATP binding"/>
    <property type="evidence" value="ECO:0007669"/>
    <property type="project" value="UniProtKB-KW"/>
</dbReference>
<comment type="catalytic activity">
    <reaction evidence="17">
        <text>L-threonyl-[protein] + ATP = O-phospho-L-threonyl-[protein] + ADP + H(+)</text>
        <dbReference type="Rhea" id="RHEA:46608"/>
        <dbReference type="Rhea" id="RHEA-COMP:11060"/>
        <dbReference type="Rhea" id="RHEA-COMP:11605"/>
        <dbReference type="ChEBI" id="CHEBI:15378"/>
        <dbReference type="ChEBI" id="CHEBI:30013"/>
        <dbReference type="ChEBI" id="CHEBI:30616"/>
        <dbReference type="ChEBI" id="CHEBI:61977"/>
        <dbReference type="ChEBI" id="CHEBI:456216"/>
        <dbReference type="EC" id="2.7.11.1"/>
    </reaction>
</comment>
<comment type="catalytic activity">
    <reaction evidence="18">
        <text>L-seryl-[protein] + ATP = O-phospho-L-seryl-[protein] + ADP + H(+)</text>
        <dbReference type="Rhea" id="RHEA:17989"/>
        <dbReference type="Rhea" id="RHEA-COMP:9863"/>
        <dbReference type="Rhea" id="RHEA-COMP:11604"/>
        <dbReference type="ChEBI" id="CHEBI:15378"/>
        <dbReference type="ChEBI" id="CHEBI:29999"/>
        <dbReference type="ChEBI" id="CHEBI:30616"/>
        <dbReference type="ChEBI" id="CHEBI:83421"/>
        <dbReference type="ChEBI" id="CHEBI:456216"/>
        <dbReference type="EC" id="2.7.11.1"/>
    </reaction>
</comment>
<name>A0AAE1K046_9FABA</name>
<dbReference type="InterPro" id="IPR021720">
    <property type="entry name" value="Malectin_dom"/>
</dbReference>
<evidence type="ECO:0000313" key="24">
    <source>
        <dbReference type="Proteomes" id="UP001293593"/>
    </source>
</evidence>
<dbReference type="AlphaFoldDB" id="A0AAE1K046"/>
<dbReference type="InterPro" id="IPR032675">
    <property type="entry name" value="LRR_dom_sf"/>
</dbReference>
<feature type="domain" description="Protein kinase" evidence="22">
    <location>
        <begin position="660"/>
        <end position="940"/>
    </location>
</feature>
<dbReference type="FunFam" id="3.80.10.10:FF:000452">
    <property type="entry name" value="Probable LRR receptor-like serine/threonine-protein kinase RFK1"/>
    <property type="match status" value="1"/>
</dbReference>
<evidence type="ECO:0000256" key="15">
    <source>
        <dbReference type="ARBA" id="ARBA00023170"/>
    </source>
</evidence>
<organism evidence="23 24">
    <name type="scientific">Acacia crassicarpa</name>
    <name type="common">northern wattle</name>
    <dbReference type="NCBI Taxonomy" id="499986"/>
    <lineage>
        <taxon>Eukaryota</taxon>
        <taxon>Viridiplantae</taxon>
        <taxon>Streptophyta</taxon>
        <taxon>Embryophyta</taxon>
        <taxon>Tracheophyta</taxon>
        <taxon>Spermatophyta</taxon>
        <taxon>Magnoliopsida</taxon>
        <taxon>eudicotyledons</taxon>
        <taxon>Gunneridae</taxon>
        <taxon>Pentapetalae</taxon>
        <taxon>rosids</taxon>
        <taxon>fabids</taxon>
        <taxon>Fabales</taxon>
        <taxon>Fabaceae</taxon>
        <taxon>Caesalpinioideae</taxon>
        <taxon>mimosoid clade</taxon>
        <taxon>Acacieae</taxon>
        <taxon>Acacia</taxon>
    </lineage>
</organism>
<evidence type="ECO:0000256" key="6">
    <source>
        <dbReference type="ARBA" id="ARBA00022679"/>
    </source>
</evidence>
<keyword evidence="8 21" id="KW-0732">Signal</keyword>
<keyword evidence="13 20" id="KW-1133">Transmembrane helix</keyword>
<dbReference type="InterPro" id="IPR000719">
    <property type="entry name" value="Prot_kinase_dom"/>
</dbReference>
<keyword evidence="6" id="KW-0808">Transferase</keyword>
<dbReference type="InterPro" id="IPR011009">
    <property type="entry name" value="Kinase-like_dom_sf"/>
</dbReference>
<keyword evidence="10" id="KW-0547">Nucleotide-binding</keyword>
<evidence type="ECO:0000256" key="12">
    <source>
        <dbReference type="ARBA" id="ARBA00022840"/>
    </source>
</evidence>
<dbReference type="EC" id="2.7.11.1" evidence="2"/>
<dbReference type="InterPro" id="IPR008271">
    <property type="entry name" value="Ser/Thr_kinase_AS"/>
</dbReference>
<dbReference type="PANTHER" id="PTHR48006">
    <property type="entry name" value="LEUCINE-RICH REPEAT-CONTAINING PROTEIN DDB_G0281931-RELATED"/>
    <property type="match status" value="1"/>
</dbReference>
<dbReference type="Gene3D" id="2.60.120.430">
    <property type="entry name" value="Galactose-binding lectin"/>
    <property type="match status" value="1"/>
</dbReference>
<dbReference type="Gene3D" id="1.10.510.10">
    <property type="entry name" value="Transferase(Phosphotransferase) domain 1"/>
    <property type="match status" value="1"/>
</dbReference>
<accession>A0AAE1K046</accession>
<feature type="signal peptide" evidence="21">
    <location>
        <begin position="1"/>
        <end position="25"/>
    </location>
</feature>
<gene>
    <name evidence="23" type="ORF">QN277_003813</name>
</gene>
<keyword evidence="14 20" id="KW-0472">Membrane</keyword>
<feature type="compositionally biased region" description="Basic and acidic residues" evidence="19">
    <location>
        <begin position="963"/>
        <end position="976"/>
    </location>
</feature>